<proteinExistence type="inferred from homology"/>
<dbReference type="SUPFAM" id="SSF103473">
    <property type="entry name" value="MFS general substrate transporter"/>
    <property type="match status" value="1"/>
</dbReference>
<comment type="caution">
    <text evidence="12">The sequence shown here is derived from an EMBL/GenBank/DDBJ whole genome shotgun (WGS) entry which is preliminary data.</text>
</comment>
<feature type="transmembrane region" description="Helical" evidence="10">
    <location>
        <begin position="74"/>
        <end position="91"/>
    </location>
</feature>
<name>A0A364N0G9_STELY</name>
<gene>
    <name evidence="12" type="ORF">DDE83_005853</name>
</gene>
<reference evidence="13" key="1">
    <citation type="submission" date="2018-05" db="EMBL/GenBank/DDBJ databases">
        <title>Draft genome sequence of Stemphylium lycopersici strain CIDEFI 213.</title>
        <authorList>
            <person name="Medina R."/>
            <person name="Franco M.E.E."/>
            <person name="Lucentini C.G."/>
            <person name="Saparrat M.C.N."/>
            <person name="Balatti P.A."/>
        </authorList>
    </citation>
    <scope>NUCLEOTIDE SEQUENCE [LARGE SCALE GENOMIC DNA]</scope>
    <source>
        <strain evidence="13">CIDEFI 213</strain>
    </source>
</reference>
<dbReference type="InterPro" id="IPR036259">
    <property type="entry name" value="MFS_trans_sf"/>
</dbReference>
<evidence type="ECO:0000259" key="11">
    <source>
        <dbReference type="PROSITE" id="PS50850"/>
    </source>
</evidence>
<dbReference type="GO" id="GO:0015112">
    <property type="term" value="F:nitrate transmembrane transporter activity"/>
    <property type="evidence" value="ECO:0007669"/>
    <property type="project" value="InterPro"/>
</dbReference>
<evidence type="ECO:0000256" key="6">
    <source>
        <dbReference type="ARBA" id="ARBA00023063"/>
    </source>
</evidence>
<dbReference type="NCBIfam" id="TIGR00886">
    <property type="entry name" value="2A0108"/>
    <property type="match status" value="1"/>
</dbReference>
<dbReference type="CDD" id="cd17341">
    <property type="entry name" value="MFS_NRT2_like"/>
    <property type="match status" value="1"/>
</dbReference>
<evidence type="ECO:0000313" key="12">
    <source>
        <dbReference type="EMBL" id="RAR08730.1"/>
    </source>
</evidence>
<dbReference type="Pfam" id="PF14420">
    <property type="entry name" value="Clr5"/>
    <property type="match status" value="1"/>
</dbReference>
<comment type="subcellular location">
    <subcellularLocation>
        <location evidence="1">Membrane</location>
        <topology evidence="1">Multi-pass membrane protein</topology>
    </subcellularLocation>
</comment>
<feature type="transmembrane region" description="Helical" evidence="10">
    <location>
        <begin position="317"/>
        <end position="338"/>
    </location>
</feature>
<dbReference type="STRING" id="183478.A0A364N0G9"/>
<keyword evidence="4 10" id="KW-0812">Transmembrane</keyword>
<keyword evidence="7 10" id="KW-0472">Membrane</keyword>
<evidence type="ECO:0000256" key="5">
    <source>
        <dbReference type="ARBA" id="ARBA00022989"/>
    </source>
</evidence>
<evidence type="ECO:0000256" key="9">
    <source>
        <dbReference type="SAM" id="MobiDB-lite"/>
    </source>
</evidence>
<dbReference type="InterPro" id="IPR044772">
    <property type="entry name" value="NO3_transporter"/>
</dbReference>
<dbReference type="EMBL" id="QGDH01000083">
    <property type="protein sequence ID" value="RAR08730.1"/>
    <property type="molecule type" value="Genomic_DNA"/>
</dbReference>
<dbReference type="Pfam" id="PF12796">
    <property type="entry name" value="Ank_2"/>
    <property type="match status" value="1"/>
</dbReference>
<keyword evidence="8" id="KW-0040">ANK repeat</keyword>
<dbReference type="InterPro" id="IPR002110">
    <property type="entry name" value="Ankyrin_rpt"/>
</dbReference>
<feature type="transmembrane region" description="Helical" evidence="10">
    <location>
        <begin position="446"/>
        <end position="466"/>
    </location>
</feature>
<feature type="transmembrane region" description="Helical" evidence="10">
    <location>
        <begin position="36"/>
        <end position="54"/>
    </location>
</feature>
<dbReference type="Proteomes" id="UP000249619">
    <property type="component" value="Unassembled WGS sequence"/>
</dbReference>
<organism evidence="12 13">
    <name type="scientific">Stemphylium lycopersici</name>
    <name type="common">Tomato gray leaf spot disease fungus</name>
    <name type="synonym">Thyrospora lycopersici</name>
    <dbReference type="NCBI Taxonomy" id="183478"/>
    <lineage>
        <taxon>Eukaryota</taxon>
        <taxon>Fungi</taxon>
        <taxon>Dikarya</taxon>
        <taxon>Ascomycota</taxon>
        <taxon>Pezizomycotina</taxon>
        <taxon>Dothideomycetes</taxon>
        <taxon>Pleosporomycetidae</taxon>
        <taxon>Pleosporales</taxon>
        <taxon>Pleosporineae</taxon>
        <taxon>Pleosporaceae</taxon>
        <taxon>Stemphylium</taxon>
    </lineage>
</organism>
<dbReference type="GO" id="GO:0016020">
    <property type="term" value="C:membrane"/>
    <property type="evidence" value="ECO:0007669"/>
    <property type="project" value="UniProtKB-SubCell"/>
</dbReference>
<feature type="compositionally biased region" description="Basic and acidic residues" evidence="9">
    <location>
        <begin position="568"/>
        <end position="584"/>
    </location>
</feature>
<protein>
    <submittedName>
        <fullName evidence="12">High affinity nitrate transporter</fullName>
    </submittedName>
</protein>
<sequence>MPFAINLLWSAPEINPYNKKAKSIPVFNPINKYGRVFFFSYMGFFIAFWSWYAFPPLLSKSIKADMHLSQDQIANSNIVALCATLLVRFIAGPMCDHIGPRMTFAALLFAGAIPTALAGTATNATGLYFIRFFVGILGGTFVPCQVWSTGFFDKNVVGTANALVGGWGNSGGGITYFVMPAIYDSLKADQGLSSHVAWRVSFIVPFIMITTCALALMLLTDDTPTGKWSERGVKVISSDQANSSVVPTTGAIDDKPTTNSSFSSNDEKKQEQPTMDVESGNGDVQTMDEFQHEVIVKPSLKEGLKVMFSLQTGTLCAGYFCSFGGELAINSILGAYYLKNFPYLGQTQSGRWAAMFGLLNIVTRPLGGFIADYIYKVTGHNLWAKKFWIHFVGVMSGVLCIVIGKVDPKNLDEMIGLIAVMAIFLEAGNGANFALVPHVHPHANGVLSGIVGATGNFGGIIFAIIFRYHKTNYAQVFWIVGIMIIALNCAFIWVRPIPKSQIGDWELVQDEIKELSFAQKKPLDEVKELMERKYKFRASTRAYRMKLKEWGLMRHKPRGTTKHRREARQRSEGGPADRDGRDNELSTTTEDDAAGSTPREHCTQTSSWQTVADMPTLVADKTGEIAEPTFMELMSQPQDLQQPTETWSGDHTQAPDIVLDMVGAVLEKDLQKLENLIVGNINHINEPIGLPFDEPHSRFVGHPALSQMVILQHPNQTLFDIACGMECGPIIWVLFAYGAKGSKHPLGTDLALHNAIKNGRPYTVQALLQPGRSDVNGLPDSNWRPLQQAVFWNVPDIVRILLNRGANVDVEGPSPLKPGIHTPLQLCLVHRENIYADRSQRERCHQIIQLLLQAGADIHSAPPNPEMRSNFELFIHPWQSRPYWAFELSQEELKCLELFVSKGTNFQSSFHGFPCDSPYKETFEHQALWHSTPSFARSLIDNFSPTPTNNGTTLLYEVIGCCPHAKRHPADTLRDIQVLLGKGVSPNRTEHDSTSPLQKCIAECPAVDLMDRLQVLLDGGADPEAEDPDGVQPYILAAETFDEPLLSEVMSALVANIPGKHVRVIDGVSHRWATQYFPIQETQTYEQVMSCAYSTSEFTRNLQYMVPEHVRSTFHKAYLTTVSKYFLETMAQLAKTKMLDAKERDEIAWVASMRECADIATCNVDQNLVVALLTPNLMPGPDITEVRDGMRSSSEASTPNSPDSSTTIAATTPVSSSRAPFQFNPNGASTSSDPPPAQQSPQFFDAFFVEPTTQIRWRDPCAGRKPGDLVKAIDAVVNHKCATCADGKLLTKKELEKHQVEHEHCAQCTDVLCTRRFCVAKRRTS</sequence>
<dbReference type="PROSITE" id="PS50850">
    <property type="entry name" value="MFS"/>
    <property type="match status" value="1"/>
</dbReference>
<dbReference type="InterPro" id="IPR020846">
    <property type="entry name" value="MFS_dom"/>
</dbReference>
<accession>A0A364N0G9</accession>
<dbReference type="Gene3D" id="1.20.1250.20">
    <property type="entry name" value="MFS general substrate transporter like domains"/>
    <property type="match status" value="2"/>
</dbReference>
<feature type="transmembrane region" description="Helical" evidence="10">
    <location>
        <begin position="415"/>
        <end position="434"/>
    </location>
</feature>
<dbReference type="Pfam" id="PF07690">
    <property type="entry name" value="MFS_1"/>
    <property type="match status" value="1"/>
</dbReference>
<evidence type="ECO:0000256" key="8">
    <source>
        <dbReference type="PROSITE-ProRule" id="PRU00023"/>
    </source>
</evidence>
<dbReference type="InterPro" id="IPR036770">
    <property type="entry name" value="Ankyrin_rpt-contain_sf"/>
</dbReference>
<keyword evidence="3" id="KW-0813">Transport</keyword>
<keyword evidence="13" id="KW-1185">Reference proteome</keyword>
<feature type="domain" description="Major facilitator superfamily (MFS) profile" evidence="11">
    <location>
        <begin position="36"/>
        <end position="499"/>
    </location>
</feature>
<feature type="repeat" description="ANK" evidence="8">
    <location>
        <begin position="781"/>
        <end position="813"/>
    </location>
</feature>
<feature type="transmembrane region" description="Helical" evidence="10">
    <location>
        <begin position="350"/>
        <end position="375"/>
    </location>
</feature>
<dbReference type="GO" id="GO:0042128">
    <property type="term" value="P:nitrate assimilation"/>
    <property type="evidence" value="ECO:0007669"/>
    <property type="project" value="UniProtKB-KW"/>
</dbReference>
<feature type="region of interest" description="Disordered" evidence="9">
    <location>
        <begin position="244"/>
        <end position="279"/>
    </location>
</feature>
<dbReference type="PANTHER" id="PTHR23515">
    <property type="entry name" value="HIGH-AFFINITY NITRATE TRANSPORTER 2.3"/>
    <property type="match status" value="1"/>
</dbReference>
<feature type="transmembrane region" description="Helical" evidence="10">
    <location>
        <begin position="196"/>
        <end position="219"/>
    </location>
</feature>
<feature type="compositionally biased region" description="Basic residues" evidence="9">
    <location>
        <begin position="554"/>
        <end position="567"/>
    </location>
</feature>
<feature type="compositionally biased region" description="Polar residues" evidence="9">
    <location>
        <begin position="1191"/>
        <end position="1227"/>
    </location>
</feature>
<dbReference type="InterPro" id="IPR011701">
    <property type="entry name" value="MFS"/>
</dbReference>
<feature type="region of interest" description="Disordered" evidence="9">
    <location>
        <begin position="554"/>
        <end position="614"/>
    </location>
</feature>
<dbReference type="InterPro" id="IPR025676">
    <property type="entry name" value="Clr5_dom"/>
</dbReference>
<dbReference type="GO" id="GO:0015113">
    <property type="term" value="F:nitrite transmembrane transporter activity"/>
    <property type="evidence" value="ECO:0007669"/>
    <property type="project" value="InterPro"/>
</dbReference>
<dbReference type="SMART" id="SM00248">
    <property type="entry name" value="ANK"/>
    <property type="match status" value="4"/>
</dbReference>
<evidence type="ECO:0000256" key="7">
    <source>
        <dbReference type="ARBA" id="ARBA00023136"/>
    </source>
</evidence>
<evidence type="ECO:0000256" key="1">
    <source>
        <dbReference type="ARBA" id="ARBA00004141"/>
    </source>
</evidence>
<comment type="similarity">
    <text evidence="2">Belongs to the major facilitator superfamily. Nitrate/nitrite porter (TC 2.A.1.8) family.</text>
</comment>
<evidence type="ECO:0000256" key="2">
    <source>
        <dbReference type="ARBA" id="ARBA00008432"/>
    </source>
</evidence>
<evidence type="ECO:0000256" key="3">
    <source>
        <dbReference type="ARBA" id="ARBA00022448"/>
    </source>
</evidence>
<keyword evidence="6" id="KW-0534">Nitrate assimilation</keyword>
<keyword evidence="5 10" id="KW-1133">Transmembrane helix</keyword>
<dbReference type="SUPFAM" id="SSF48403">
    <property type="entry name" value="Ankyrin repeat"/>
    <property type="match status" value="1"/>
</dbReference>
<feature type="transmembrane region" description="Helical" evidence="10">
    <location>
        <begin position="473"/>
        <end position="494"/>
    </location>
</feature>
<evidence type="ECO:0000256" key="10">
    <source>
        <dbReference type="SAM" id="Phobius"/>
    </source>
</evidence>
<dbReference type="FunFam" id="1.20.1250.20:FF:000382">
    <property type="entry name" value="Nitrate transporter CrnA"/>
    <property type="match status" value="1"/>
</dbReference>
<evidence type="ECO:0000256" key="4">
    <source>
        <dbReference type="ARBA" id="ARBA00022692"/>
    </source>
</evidence>
<feature type="transmembrane region" description="Helical" evidence="10">
    <location>
        <begin position="128"/>
        <end position="147"/>
    </location>
</feature>
<dbReference type="PROSITE" id="PS50088">
    <property type="entry name" value="ANK_REPEAT"/>
    <property type="match status" value="1"/>
</dbReference>
<feature type="region of interest" description="Disordered" evidence="9">
    <location>
        <begin position="1180"/>
        <end position="1241"/>
    </location>
</feature>
<evidence type="ECO:0000313" key="13">
    <source>
        <dbReference type="Proteomes" id="UP000249619"/>
    </source>
</evidence>
<dbReference type="Gene3D" id="1.25.40.20">
    <property type="entry name" value="Ankyrin repeat-containing domain"/>
    <property type="match status" value="2"/>
</dbReference>
<feature type="transmembrane region" description="Helical" evidence="10">
    <location>
        <begin position="387"/>
        <end position="403"/>
    </location>
</feature>
<feature type="transmembrane region" description="Helical" evidence="10">
    <location>
        <begin position="103"/>
        <end position="122"/>
    </location>
</feature>
<dbReference type="InterPro" id="IPR004737">
    <property type="entry name" value="NO3_transporter_NarK/NarU-like"/>
</dbReference>